<dbReference type="PANTHER" id="PTHR10285">
    <property type="entry name" value="URIDINE KINASE"/>
    <property type="match status" value="1"/>
</dbReference>
<evidence type="ECO:0000313" key="2">
    <source>
        <dbReference type="Proteomes" id="UP000449846"/>
    </source>
</evidence>
<organism evidence="1 2">
    <name type="scientific">Paracoccus litorisediminis</name>
    <dbReference type="NCBI Taxonomy" id="2006130"/>
    <lineage>
        <taxon>Bacteria</taxon>
        <taxon>Pseudomonadati</taxon>
        <taxon>Pseudomonadota</taxon>
        <taxon>Alphaproteobacteria</taxon>
        <taxon>Rhodobacterales</taxon>
        <taxon>Paracoccaceae</taxon>
        <taxon>Paracoccus</taxon>
    </lineage>
</organism>
<dbReference type="EMBL" id="WMIG01000020">
    <property type="protein sequence ID" value="MTH61753.1"/>
    <property type="molecule type" value="Genomic_DNA"/>
</dbReference>
<comment type="caution">
    <text evidence="1">The sequence shown here is derived from an EMBL/GenBank/DDBJ whole genome shotgun (WGS) entry which is preliminary data.</text>
</comment>
<name>A0A844HN57_9RHOB</name>
<dbReference type="GO" id="GO:0016301">
    <property type="term" value="F:kinase activity"/>
    <property type="evidence" value="ECO:0007669"/>
    <property type="project" value="UniProtKB-KW"/>
</dbReference>
<keyword evidence="1" id="KW-0808">Transferase</keyword>
<dbReference type="RefSeq" id="WP_155041707.1">
    <property type="nucleotide sequence ID" value="NZ_JBHGCD010000023.1"/>
</dbReference>
<dbReference type="NCBIfam" id="NF006746">
    <property type="entry name" value="PRK09270.1-5"/>
    <property type="match status" value="1"/>
</dbReference>
<dbReference type="Gene3D" id="3.40.50.300">
    <property type="entry name" value="P-loop containing nucleotide triphosphate hydrolases"/>
    <property type="match status" value="1"/>
</dbReference>
<dbReference type="AlphaFoldDB" id="A0A844HN57"/>
<evidence type="ECO:0000313" key="1">
    <source>
        <dbReference type="EMBL" id="MTH61753.1"/>
    </source>
</evidence>
<dbReference type="Proteomes" id="UP000449846">
    <property type="component" value="Unassembled WGS sequence"/>
</dbReference>
<protein>
    <submittedName>
        <fullName evidence="1">Nucleoside/nucleotide kinase family protein</fullName>
    </submittedName>
</protein>
<reference evidence="1 2" key="1">
    <citation type="submission" date="2019-11" db="EMBL/GenBank/DDBJ databases">
        <authorList>
            <person name="Dong K."/>
        </authorList>
    </citation>
    <scope>NUCLEOTIDE SEQUENCE [LARGE SCALE GENOMIC DNA]</scope>
    <source>
        <strain evidence="1 2">NBRC 112902</strain>
    </source>
</reference>
<proteinExistence type="predicted"/>
<gene>
    <name evidence="1" type="ORF">GL300_21345</name>
</gene>
<dbReference type="SUPFAM" id="SSF52540">
    <property type="entry name" value="P-loop containing nucleoside triphosphate hydrolases"/>
    <property type="match status" value="1"/>
</dbReference>
<dbReference type="OrthoDB" id="1550976at2"/>
<keyword evidence="2" id="KW-1185">Reference proteome</keyword>
<keyword evidence="1" id="KW-0418">Kinase</keyword>
<accession>A0A844HN57</accession>
<dbReference type="InterPro" id="IPR027417">
    <property type="entry name" value="P-loop_NTPase"/>
</dbReference>
<sequence>MIRDDATLLPRLMALATEGRRLVAIAGPPGSGKSTLCARLAHALNAAQPGICAVVPMDGFHYDDAVLRERGMLARKGAPQTFDVGGLRALLTRLRANLEDEIAVPVFDRDLEISRAGGRLIAASTPLLLVEGNYLLLDQQPWSGLRPIFDLTIRLDVPRAELERRLLSRWLDQGMTPPEAQAKAFGNDLPNADLVLAHSQVADITLTQG</sequence>